<feature type="transmembrane region" description="Helical" evidence="1">
    <location>
        <begin position="193"/>
        <end position="213"/>
    </location>
</feature>
<protein>
    <submittedName>
        <fullName evidence="3">Uncharacterized protein</fullName>
    </submittedName>
</protein>
<feature type="chain" id="PRO_5019088328" evidence="2">
    <location>
        <begin position="23"/>
        <end position="247"/>
    </location>
</feature>
<gene>
    <name evidence="3" type="ORF">EJO69_00035</name>
</gene>
<feature type="signal peptide" evidence="2">
    <location>
        <begin position="1"/>
        <end position="22"/>
    </location>
</feature>
<sequence>MRAALTLLLILGAMLLGGVAHANTLDWFENEGESTLQSFAPTVFPDMSEEERASLTIGAPMPFTILGPDATDLSPTDAEPANHIAPVLLGDDVVGVISHSDDEVMEEADRVVADARLGEMIGTMEAGDLLFQDTVLTGHYIARGDEVIPASEEALNRLAGSTSIDMFLDLRAEIVTEGPTKEEESVRPESGPIVLASIILSLFLFFTLVLTWLRRAPHEPPPVDPVRRHFREVRFYRRGGNRVDTDD</sequence>
<evidence type="ECO:0000256" key="1">
    <source>
        <dbReference type="SAM" id="Phobius"/>
    </source>
</evidence>
<evidence type="ECO:0000313" key="3">
    <source>
        <dbReference type="EMBL" id="AZN28863.1"/>
    </source>
</evidence>
<keyword evidence="1" id="KW-1133">Transmembrane helix</keyword>
<keyword evidence="1" id="KW-0812">Transmembrane</keyword>
<proteinExistence type="predicted"/>
<reference evidence="3 4" key="1">
    <citation type="submission" date="2018-12" db="EMBL/GenBank/DDBJ databases">
        <title>Complete genome sequence of Flaviflexus salsibiostraticola KCTC 33148.</title>
        <authorList>
            <person name="Bae J.-W."/>
        </authorList>
    </citation>
    <scope>NUCLEOTIDE SEQUENCE [LARGE SCALE GENOMIC DNA]</scope>
    <source>
        <strain evidence="3 4">KCTC 33148</strain>
    </source>
</reference>
<keyword evidence="2" id="KW-0732">Signal</keyword>
<evidence type="ECO:0000313" key="4">
    <source>
        <dbReference type="Proteomes" id="UP000270021"/>
    </source>
</evidence>
<dbReference type="OrthoDB" id="3268636at2"/>
<organism evidence="3 4">
    <name type="scientific">Flaviflexus salsibiostraticola</name>
    <dbReference type="NCBI Taxonomy" id="1282737"/>
    <lineage>
        <taxon>Bacteria</taxon>
        <taxon>Bacillati</taxon>
        <taxon>Actinomycetota</taxon>
        <taxon>Actinomycetes</taxon>
        <taxon>Actinomycetales</taxon>
        <taxon>Actinomycetaceae</taxon>
        <taxon>Flaviflexus</taxon>
    </lineage>
</organism>
<keyword evidence="4" id="KW-1185">Reference proteome</keyword>
<dbReference type="AlphaFoldDB" id="A0A3S8Z602"/>
<accession>A0A3S8Z602</accession>
<dbReference type="EMBL" id="CP034438">
    <property type="protein sequence ID" value="AZN28863.1"/>
    <property type="molecule type" value="Genomic_DNA"/>
</dbReference>
<dbReference type="Proteomes" id="UP000270021">
    <property type="component" value="Chromosome"/>
</dbReference>
<keyword evidence="1" id="KW-0472">Membrane</keyword>
<evidence type="ECO:0000256" key="2">
    <source>
        <dbReference type="SAM" id="SignalP"/>
    </source>
</evidence>
<name>A0A3S8Z602_9ACTO</name>
<dbReference type="RefSeq" id="WP_126037534.1">
    <property type="nucleotide sequence ID" value="NZ_CP034438.1"/>
</dbReference>
<dbReference type="KEGG" id="fsl:EJO69_00035"/>